<feature type="signal peptide" evidence="1">
    <location>
        <begin position="1"/>
        <end position="29"/>
    </location>
</feature>
<gene>
    <name evidence="2" type="ORF">KSP40_PGU019994</name>
</gene>
<name>A0ABR2MK11_9ASPA</name>
<accession>A0ABR2MK11</accession>
<feature type="chain" id="PRO_5045280157" evidence="1">
    <location>
        <begin position="30"/>
        <end position="184"/>
    </location>
</feature>
<organism evidence="2 3">
    <name type="scientific">Platanthera guangdongensis</name>
    <dbReference type="NCBI Taxonomy" id="2320717"/>
    <lineage>
        <taxon>Eukaryota</taxon>
        <taxon>Viridiplantae</taxon>
        <taxon>Streptophyta</taxon>
        <taxon>Embryophyta</taxon>
        <taxon>Tracheophyta</taxon>
        <taxon>Spermatophyta</taxon>
        <taxon>Magnoliopsida</taxon>
        <taxon>Liliopsida</taxon>
        <taxon>Asparagales</taxon>
        <taxon>Orchidaceae</taxon>
        <taxon>Orchidoideae</taxon>
        <taxon>Orchideae</taxon>
        <taxon>Orchidinae</taxon>
        <taxon>Platanthera</taxon>
    </lineage>
</organism>
<sequence length="184" mass="19836">MRPHERFSGGVSPWMLFLLRLGWPTRWLAIETCCPWGCIAPESRDQLLDECNSLQAVGTALQEWGLTFPAAQRQDPPPRVCHSRHNCDAGVGVRFSIGDLPHPGEPGHTTRPPGRLIYHVVSPTPGWLKINIDSALLPSRQAGVGIVARDSSGMVFFAAPSAYTMGFGPNGDGGPGGHSRLPHG</sequence>
<reference evidence="2 3" key="1">
    <citation type="journal article" date="2022" name="Nat. Plants">
        <title>Genomes of leafy and leafless Platanthera orchids illuminate the evolution of mycoheterotrophy.</title>
        <authorList>
            <person name="Li M.H."/>
            <person name="Liu K.W."/>
            <person name="Li Z."/>
            <person name="Lu H.C."/>
            <person name="Ye Q.L."/>
            <person name="Zhang D."/>
            <person name="Wang J.Y."/>
            <person name="Li Y.F."/>
            <person name="Zhong Z.M."/>
            <person name="Liu X."/>
            <person name="Yu X."/>
            <person name="Liu D.K."/>
            <person name="Tu X.D."/>
            <person name="Liu B."/>
            <person name="Hao Y."/>
            <person name="Liao X.Y."/>
            <person name="Jiang Y.T."/>
            <person name="Sun W.H."/>
            <person name="Chen J."/>
            <person name="Chen Y.Q."/>
            <person name="Ai Y."/>
            <person name="Zhai J.W."/>
            <person name="Wu S.S."/>
            <person name="Zhou Z."/>
            <person name="Hsiao Y.Y."/>
            <person name="Wu W.L."/>
            <person name="Chen Y.Y."/>
            <person name="Lin Y.F."/>
            <person name="Hsu J.L."/>
            <person name="Li C.Y."/>
            <person name="Wang Z.W."/>
            <person name="Zhao X."/>
            <person name="Zhong W.Y."/>
            <person name="Ma X.K."/>
            <person name="Ma L."/>
            <person name="Huang J."/>
            <person name="Chen G.Z."/>
            <person name="Huang M.Z."/>
            <person name="Huang L."/>
            <person name="Peng D.H."/>
            <person name="Luo Y.B."/>
            <person name="Zou S.Q."/>
            <person name="Chen S.P."/>
            <person name="Lan S."/>
            <person name="Tsai W.C."/>
            <person name="Van de Peer Y."/>
            <person name="Liu Z.J."/>
        </authorList>
    </citation>
    <scope>NUCLEOTIDE SEQUENCE [LARGE SCALE GENOMIC DNA]</scope>
    <source>
        <strain evidence="2">Lor288</strain>
    </source>
</reference>
<evidence type="ECO:0000256" key="1">
    <source>
        <dbReference type="SAM" id="SignalP"/>
    </source>
</evidence>
<protein>
    <submittedName>
        <fullName evidence="2">Uncharacterized protein</fullName>
    </submittedName>
</protein>
<dbReference type="EMBL" id="JBBWWR010000007">
    <property type="protein sequence ID" value="KAK8964207.1"/>
    <property type="molecule type" value="Genomic_DNA"/>
</dbReference>
<keyword evidence="3" id="KW-1185">Reference proteome</keyword>
<evidence type="ECO:0000313" key="3">
    <source>
        <dbReference type="Proteomes" id="UP001412067"/>
    </source>
</evidence>
<proteinExistence type="predicted"/>
<keyword evidence="1" id="KW-0732">Signal</keyword>
<evidence type="ECO:0000313" key="2">
    <source>
        <dbReference type="EMBL" id="KAK8964207.1"/>
    </source>
</evidence>
<comment type="caution">
    <text evidence="2">The sequence shown here is derived from an EMBL/GenBank/DDBJ whole genome shotgun (WGS) entry which is preliminary data.</text>
</comment>
<dbReference type="Proteomes" id="UP001412067">
    <property type="component" value="Unassembled WGS sequence"/>
</dbReference>